<evidence type="ECO:0000313" key="4">
    <source>
        <dbReference type="Proteomes" id="UP000176101"/>
    </source>
</evidence>
<evidence type="ECO:0000313" key="3">
    <source>
        <dbReference type="EMBL" id="OEV03142.1"/>
    </source>
</evidence>
<keyword evidence="2" id="KW-0812">Transmembrane</keyword>
<dbReference type="AlphaFoldDB" id="A0A1E7KGR5"/>
<reference evidence="3 4" key="1">
    <citation type="journal article" date="2016" name="Front. Microbiol.">
        <title>Comparative Genomics Analysis of Streptomyces Species Reveals Their Adaptation to the Marine Environment and Their Diversity at the Genomic Level.</title>
        <authorList>
            <person name="Tian X."/>
            <person name="Zhang Z."/>
            <person name="Yang T."/>
            <person name="Chen M."/>
            <person name="Li J."/>
            <person name="Chen F."/>
            <person name="Yang J."/>
            <person name="Li W."/>
            <person name="Zhang B."/>
            <person name="Zhang Z."/>
            <person name="Wu J."/>
            <person name="Zhang C."/>
            <person name="Long L."/>
            <person name="Xiao J."/>
        </authorList>
    </citation>
    <scope>NUCLEOTIDE SEQUENCE [LARGE SCALE GENOMIC DNA]</scope>
    <source>
        <strain evidence="3 4">SCSIO 02100</strain>
    </source>
</reference>
<sequence length="124" mass="12894">MDHIDGIPQTTATAPNGSAPQHRRSVADWLGLVLLSLLVLFVGGFTGVLGPLFAISCESCQDGIRIPLFDEVLLLIAFVLVPLTTFVSVVATFLPRGGARAGGIGLGTLLVLFVVMLAIGQIPA</sequence>
<feature type="transmembrane region" description="Helical" evidence="2">
    <location>
        <begin position="101"/>
        <end position="122"/>
    </location>
</feature>
<name>A0A1E7KGR5_9ACTN</name>
<dbReference type="OrthoDB" id="4336515at2"/>
<evidence type="ECO:0000256" key="2">
    <source>
        <dbReference type="SAM" id="Phobius"/>
    </source>
</evidence>
<accession>A0A1E7KGR5</accession>
<keyword evidence="2" id="KW-0472">Membrane</keyword>
<feature type="transmembrane region" description="Helical" evidence="2">
    <location>
        <begin position="29"/>
        <end position="53"/>
    </location>
</feature>
<protein>
    <submittedName>
        <fullName evidence="3">Uncharacterized protein</fullName>
    </submittedName>
</protein>
<comment type="caution">
    <text evidence="3">The sequence shown here is derived from an EMBL/GenBank/DDBJ whole genome shotgun (WGS) entry which is preliminary data.</text>
</comment>
<dbReference type="RefSeq" id="WP_070196840.1">
    <property type="nucleotide sequence ID" value="NZ_LJGU01000123.1"/>
</dbReference>
<organism evidence="3 4">
    <name type="scientific">Streptomyces oceani</name>
    <dbReference type="NCBI Taxonomy" id="1075402"/>
    <lineage>
        <taxon>Bacteria</taxon>
        <taxon>Bacillati</taxon>
        <taxon>Actinomycetota</taxon>
        <taxon>Actinomycetes</taxon>
        <taxon>Kitasatosporales</taxon>
        <taxon>Streptomycetaceae</taxon>
        <taxon>Streptomyces</taxon>
    </lineage>
</organism>
<dbReference type="Proteomes" id="UP000176101">
    <property type="component" value="Unassembled WGS sequence"/>
</dbReference>
<gene>
    <name evidence="3" type="ORF">AN216_13135</name>
</gene>
<proteinExistence type="predicted"/>
<keyword evidence="2" id="KW-1133">Transmembrane helix</keyword>
<feature type="transmembrane region" description="Helical" evidence="2">
    <location>
        <begin position="73"/>
        <end position="94"/>
    </location>
</feature>
<feature type="region of interest" description="Disordered" evidence="1">
    <location>
        <begin position="1"/>
        <end position="21"/>
    </location>
</feature>
<feature type="compositionally biased region" description="Polar residues" evidence="1">
    <location>
        <begin position="8"/>
        <end position="19"/>
    </location>
</feature>
<keyword evidence="4" id="KW-1185">Reference proteome</keyword>
<evidence type="ECO:0000256" key="1">
    <source>
        <dbReference type="SAM" id="MobiDB-lite"/>
    </source>
</evidence>
<dbReference type="EMBL" id="LJGU01000123">
    <property type="protein sequence ID" value="OEV03142.1"/>
    <property type="molecule type" value="Genomic_DNA"/>
</dbReference>